<protein>
    <submittedName>
        <fullName evidence="1">Uncharacterized protein</fullName>
    </submittedName>
</protein>
<dbReference type="Proteomes" id="UP000250272">
    <property type="component" value="Chromosome"/>
</dbReference>
<dbReference type="KEGG" id="tbs:A3L01_09615"/>
<reference evidence="1 2" key="1">
    <citation type="submission" date="2016-04" db="EMBL/GenBank/DDBJ databases">
        <title>Complete genome sequence of Thermococcus barossii type strain SHCK-94.</title>
        <authorList>
            <person name="Oger P.M."/>
        </authorList>
    </citation>
    <scope>NUCLEOTIDE SEQUENCE [LARGE SCALE GENOMIC DNA]</scope>
    <source>
        <strain evidence="1 2">SHCK-94</strain>
    </source>
</reference>
<dbReference type="EMBL" id="CP015101">
    <property type="protein sequence ID" value="ASJ05606.1"/>
    <property type="molecule type" value="Genomic_DNA"/>
</dbReference>
<dbReference type="AlphaFoldDB" id="A0A2Z2MI75"/>
<evidence type="ECO:0000313" key="1">
    <source>
        <dbReference type="EMBL" id="ASJ05606.1"/>
    </source>
</evidence>
<sequence length="213" mass="23872">MKKSYNSNLQQWRDGVEMTCSPEFVSEDVDSVSCRIEVENLDSMPVDIWITDVYFAGGKIYDRTEGDNLIAPNPESLMLNPDYSEIFTFTIPINGELQKRVPVDLSDIDLGTPIAIKAYLNRLKEPVTYVVKMNPREKGITEEVGDYIAGKVSEDSWGTAETIATIIVTGKIAVETNPSVWFLTIYTWALIESMKPLPPDTPRDNNLIVGDET</sequence>
<gene>
    <name evidence="1" type="ORF">A3L01_09615</name>
</gene>
<accession>A0A2Z2MI75</accession>
<keyword evidence="2" id="KW-1185">Reference proteome</keyword>
<organism evidence="1 2">
    <name type="scientific">Thermococcus barossii</name>
    <dbReference type="NCBI Taxonomy" id="54077"/>
    <lineage>
        <taxon>Archaea</taxon>
        <taxon>Methanobacteriati</taxon>
        <taxon>Methanobacteriota</taxon>
        <taxon>Thermococci</taxon>
        <taxon>Thermococcales</taxon>
        <taxon>Thermococcaceae</taxon>
        <taxon>Thermococcus</taxon>
    </lineage>
</organism>
<name>A0A2Z2MI75_9EURY</name>
<evidence type="ECO:0000313" key="2">
    <source>
        <dbReference type="Proteomes" id="UP000250272"/>
    </source>
</evidence>
<proteinExistence type="predicted"/>